<dbReference type="InterPro" id="IPR000182">
    <property type="entry name" value="GNAT_dom"/>
</dbReference>
<feature type="domain" description="N-acetyltransferase" evidence="1">
    <location>
        <begin position="8"/>
        <end position="175"/>
    </location>
</feature>
<dbReference type="PANTHER" id="PTHR43792">
    <property type="entry name" value="GNAT FAMILY, PUTATIVE (AFU_ORTHOLOGUE AFUA_3G00765)-RELATED-RELATED"/>
    <property type="match status" value="1"/>
</dbReference>
<comment type="caution">
    <text evidence="2">The sequence shown here is derived from an EMBL/GenBank/DDBJ whole genome shotgun (WGS) entry which is preliminary data.</text>
</comment>
<dbReference type="Proteomes" id="UP000774130">
    <property type="component" value="Unassembled WGS sequence"/>
</dbReference>
<name>A0ABS6TGS7_9ENTE</name>
<dbReference type="PROSITE" id="PS51186">
    <property type="entry name" value="GNAT"/>
    <property type="match status" value="1"/>
</dbReference>
<protein>
    <submittedName>
        <fullName evidence="2">GNAT family N-acetyltransferase</fullName>
    </submittedName>
</protein>
<evidence type="ECO:0000313" key="2">
    <source>
        <dbReference type="EMBL" id="MBV7392083.1"/>
    </source>
</evidence>
<reference evidence="2 3" key="1">
    <citation type="submission" date="2021-06" db="EMBL/GenBank/DDBJ databases">
        <title>Enterococcus alishanensis sp. nov., a novel lactic acid bacterium isolated from fresh coffee beans.</title>
        <authorList>
            <person name="Chen Y.-S."/>
        </authorList>
    </citation>
    <scope>NUCLEOTIDE SEQUENCE [LARGE SCALE GENOMIC DNA]</scope>
    <source>
        <strain evidence="2 3">ALS3</strain>
    </source>
</reference>
<gene>
    <name evidence="2" type="ORF">KUA55_15480</name>
</gene>
<sequence length="181" mass="20913">MILETERLILRPWSNHDAEALSELASNEKVGPITGWPPHTSVENSLEIIKNVFSKEHDFAICLKEQPEKVIGSIGIILNQTSERRSFMGKKDAEIGYWLGFPYWGKSFMPEAAKRVIQYCFNDLGMENVWAGIFIENNNSKRVVEKLGFEYVLQLDNVDIPLLNEVKTELFFKLTKNDWQF</sequence>
<organism evidence="2 3">
    <name type="scientific">Enterococcus alishanensis</name>
    <dbReference type="NCBI Taxonomy" id="1303817"/>
    <lineage>
        <taxon>Bacteria</taxon>
        <taxon>Bacillati</taxon>
        <taxon>Bacillota</taxon>
        <taxon>Bacilli</taxon>
        <taxon>Lactobacillales</taxon>
        <taxon>Enterococcaceae</taxon>
        <taxon>Enterococcus</taxon>
    </lineage>
</organism>
<dbReference type="EMBL" id="JAHUZB010000007">
    <property type="protein sequence ID" value="MBV7392083.1"/>
    <property type="molecule type" value="Genomic_DNA"/>
</dbReference>
<dbReference type="Pfam" id="PF13302">
    <property type="entry name" value="Acetyltransf_3"/>
    <property type="match status" value="1"/>
</dbReference>
<accession>A0ABS6TGS7</accession>
<evidence type="ECO:0000259" key="1">
    <source>
        <dbReference type="PROSITE" id="PS51186"/>
    </source>
</evidence>
<evidence type="ECO:0000313" key="3">
    <source>
        <dbReference type="Proteomes" id="UP000774130"/>
    </source>
</evidence>
<keyword evidence="3" id="KW-1185">Reference proteome</keyword>
<dbReference type="RefSeq" id="WP_218327295.1">
    <property type="nucleotide sequence ID" value="NZ_JAHUZB010000007.1"/>
</dbReference>
<dbReference type="InterPro" id="IPR051531">
    <property type="entry name" value="N-acetyltransferase"/>
</dbReference>
<proteinExistence type="predicted"/>